<dbReference type="RefSeq" id="WP_161315645.1">
    <property type="nucleotide sequence ID" value="NZ_WTUW01000002.1"/>
</dbReference>
<dbReference type="AlphaFoldDB" id="A0A6L8WAD7"/>
<dbReference type="InterPro" id="IPR018968">
    <property type="entry name" value="Phasin"/>
</dbReference>
<gene>
    <name evidence="2" type="ORF">GQE98_10780</name>
</gene>
<evidence type="ECO:0000313" key="3">
    <source>
        <dbReference type="Proteomes" id="UP000476030"/>
    </source>
</evidence>
<reference evidence="2 3" key="1">
    <citation type="submission" date="2019-12" db="EMBL/GenBank/DDBJ databases">
        <title>Snethiella sp. nov. sp. isolated from sea sand.</title>
        <authorList>
            <person name="Kim J."/>
            <person name="Jeong S.E."/>
            <person name="Jung H.S."/>
            <person name="Jeon C.O."/>
        </authorList>
    </citation>
    <scope>NUCLEOTIDE SEQUENCE [LARGE SCALE GENOMIC DNA]</scope>
    <source>
        <strain evidence="2 3">DP05</strain>
    </source>
</reference>
<dbReference type="Proteomes" id="UP000476030">
    <property type="component" value="Unassembled WGS sequence"/>
</dbReference>
<dbReference type="EMBL" id="WTUW01000002">
    <property type="protein sequence ID" value="MZR31117.1"/>
    <property type="molecule type" value="Genomic_DNA"/>
</dbReference>
<comment type="caution">
    <text evidence="2">The sequence shown here is derived from an EMBL/GenBank/DDBJ whole genome shotgun (WGS) entry which is preliminary data.</text>
</comment>
<accession>A0A6L8WAD7</accession>
<protein>
    <recommendedName>
        <fullName evidence="1">Phasin domain-containing protein</fullName>
    </recommendedName>
</protein>
<keyword evidence="3" id="KW-1185">Reference proteome</keyword>
<proteinExistence type="predicted"/>
<evidence type="ECO:0000313" key="2">
    <source>
        <dbReference type="EMBL" id="MZR31117.1"/>
    </source>
</evidence>
<sequence>MTKKAATNATVDPAVVTKEIEEMVATGRKSLQDAFINGTEAAEKAFKSNSETFKTNYEKAVAEGKTGFEKAIKTLEGSQFYDKNSAEAFVKASNAAVEKSEKIGAAMIDYGTGRLQEVFNVAKTIAETEDVTKVVELQTEFARSSMQSYVSEMGKFNALVTDAAKSVVEPFGAQYAANLDMFSKQA</sequence>
<name>A0A6L8WAD7_9PROT</name>
<evidence type="ECO:0000259" key="1">
    <source>
        <dbReference type="Pfam" id="PF09361"/>
    </source>
</evidence>
<feature type="domain" description="Phasin" evidence="1">
    <location>
        <begin position="83"/>
        <end position="175"/>
    </location>
</feature>
<dbReference type="Pfam" id="PF09361">
    <property type="entry name" value="Phasin_2"/>
    <property type="match status" value="1"/>
</dbReference>
<organism evidence="2 3">
    <name type="scientific">Sneathiella litorea</name>
    <dbReference type="NCBI Taxonomy" id="2606216"/>
    <lineage>
        <taxon>Bacteria</taxon>
        <taxon>Pseudomonadati</taxon>
        <taxon>Pseudomonadota</taxon>
        <taxon>Alphaproteobacteria</taxon>
        <taxon>Sneathiellales</taxon>
        <taxon>Sneathiellaceae</taxon>
        <taxon>Sneathiella</taxon>
    </lineage>
</organism>